<proteinExistence type="predicted"/>
<dbReference type="InterPro" id="IPR027417">
    <property type="entry name" value="P-loop_NTPase"/>
</dbReference>
<dbReference type="GO" id="GO:0005524">
    <property type="term" value="F:ATP binding"/>
    <property type="evidence" value="ECO:0007669"/>
    <property type="project" value="UniProtKB-KW"/>
</dbReference>
<evidence type="ECO:0000313" key="3">
    <source>
        <dbReference type="EMBL" id="MBO8446351.1"/>
    </source>
</evidence>
<dbReference type="PANTHER" id="PTHR33295">
    <property type="entry name" value="ATPASE"/>
    <property type="match status" value="1"/>
</dbReference>
<keyword evidence="3" id="KW-0067">ATP-binding</keyword>
<comment type="caution">
    <text evidence="3">The sequence shown here is derived from an EMBL/GenBank/DDBJ whole genome shotgun (WGS) entry which is preliminary data.</text>
</comment>
<dbReference type="InterPro" id="IPR041682">
    <property type="entry name" value="AAA_14"/>
</dbReference>
<name>A0A9D9EGY2_9BACT</name>
<dbReference type="Pfam" id="PF13635">
    <property type="entry name" value="DUF4143"/>
    <property type="match status" value="1"/>
</dbReference>
<feature type="domain" description="DUF4143" evidence="2">
    <location>
        <begin position="197"/>
        <end position="354"/>
    </location>
</feature>
<gene>
    <name evidence="3" type="ORF">IAC32_01195</name>
</gene>
<sequence>MEIKRDKYLNELVAMKHSRFVKTITGIRRCGKSYLLMKLFARHLKDCGVDGNHIIAADMDDYKNKPLHDPQNLYEYLESKLRDDGMHYILLDEIQLTNDFAYVLNGFLKKDNADIYVTGSNAKLLSTDVITEFRGRGHEIRIHPLTFKEFMSAYSGTVQKGLDEYMTYGGLPQIFEFGDEPQKANFLKNLFAETYIRDIRDRYDIRKDDELEELLDLIASNIGGLTNPTKIANTFKSVKKSDISHYTIKKYLDYFQDSFLIEKASRYDIKGRSYIDSPCKYYFSDMGLRNARLNFRQNEKSHLMENVVYNELVYRGFNVDVGVVPVRTAAADGATRRTQLEIDFVCNMGSKRYYVQSAFAMPTQEKREQEEAPLKHADGFFKRVIVTGDDIVLHRDDTGITTMSIYDFLLNENSLDF</sequence>
<dbReference type="AlphaFoldDB" id="A0A9D9EGY2"/>
<protein>
    <submittedName>
        <fullName evidence="3">ATP-binding protein</fullName>
    </submittedName>
</protein>
<evidence type="ECO:0000313" key="4">
    <source>
        <dbReference type="Proteomes" id="UP000823637"/>
    </source>
</evidence>
<dbReference type="Pfam" id="PF13173">
    <property type="entry name" value="AAA_14"/>
    <property type="match status" value="1"/>
</dbReference>
<accession>A0A9D9EGY2</accession>
<dbReference type="InterPro" id="IPR025420">
    <property type="entry name" value="DUF4143"/>
</dbReference>
<dbReference type="Gene3D" id="3.40.50.300">
    <property type="entry name" value="P-loop containing nucleotide triphosphate hydrolases"/>
    <property type="match status" value="1"/>
</dbReference>
<organism evidence="3 4">
    <name type="scientific">Candidatus Enterocola intestinipullorum</name>
    <dbReference type="NCBI Taxonomy" id="2840783"/>
    <lineage>
        <taxon>Bacteria</taxon>
        <taxon>Pseudomonadati</taxon>
        <taxon>Bacteroidota</taxon>
        <taxon>Bacteroidia</taxon>
        <taxon>Bacteroidales</taxon>
        <taxon>Candidatus Enterocola</taxon>
    </lineage>
</organism>
<evidence type="ECO:0000259" key="2">
    <source>
        <dbReference type="Pfam" id="PF13635"/>
    </source>
</evidence>
<reference evidence="3" key="1">
    <citation type="submission" date="2020-10" db="EMBL/GenBank/DDBJ databases">
        <authorList>
            <person name="Gilroy R."/>
        </authorList>
    </citation>
    <scope>NUCLEOTIDE SEQUENCE</scope>
    <source>
        <strain evidence="3">D3-1215</strain>
    </source>
</reference>
<feature type="domain" description="AAA" evidence="1">
    <location>
        <begin position="20"/>
        <end position="151"/>
    </location>
</feature>
<keyword evidence="3" id="KW-0547">Nucleotide-binding</keyword>
<dbReference type="PANTHER" id="PTHR33295:SF18">
    <property type="entry name" value="AAA+ ATPASE DOMAIN-CONTAINING PROTEIN"/>
    <property type="match status" value="1"/>
</dbReference>
<reference evidence="3" key="2">
    <citation type="journal article" date="2021" name="PeerJ">
        <title>Extensive microbial diversity within the chicken gut microbiome revealed by metagenomics and culture.</title>
        <authorList>
            <person name="Gilroy R."/>
            <person name="Ravi A."/>
            <person name="Getino M."/>
            <person name="Pursley I."/>
            <person name="Horton D.L."/>
            <person name="Alikhan N.F."/>
            <person name="Baker D."/>
            <person name="Gharbi K."/>
            <person name="Hall N."/>
            <person name="Watson M."/>
            <person name="Adriaenssens E.M."/>
            <person name="Foster-Nyarko E."/>
            <person name="Jarju S."/>
            <person name="Secka A."/>
            <person name="Antonio M."/>
            <person name="Oren A."/>
            <person name="Chaudhuri R.R."/>
            <person name="La Ragione R."/>
            <person name="Hildebrand F."/>
            <person name="Pallen M.J."/>
        </authorList>
    </citation>
    <scope>NUCLEOTIDE SEQUENCE</scope>
    <source>
        <strain evidence="3">D3-1215</strain>
    </source>
</reference>
<evidence type="ECO:0000259" key="1">
    <source>
        <dbReference type="Pfam" id="PF13173"/>
    </source>
</evidence>
<dbReference type="SUPFAM" id="SSF52540">
    <property type="entry name" value="P-loop containing nucleoside triphosphate hydrolases"/>
    <property type="match status" value="1"/>
</dbReference>
<dbReference type="Proteomes" id="UP000823637">
    <property type="component" value="Unassembled WGS sequence"/>
</dbReference>
<dbReference type="EMBL" id="JADIMR010000015">
    <property type="protein sequence ID" value="MBO8446351.1"/>
    <property type="molecule type" value="Genomic_DNA"/>
</dbReference>